<feature type="region of interest" description="Disordered" evidence="1">
    <location>
        <begin position="35"/>
        <end position="119"/>
    </location>
</feature>
<feature type="region of interest" description="Disordered" evidence="1">
    <location>
        <begin position="367"/>
        <end position="391"/>
    </location>
</feature>
<feature type="signal peptide" evidence="2">
    <location>
        <begin position="1"/>
        <end position="19"/>
    </location>
</feature>
<organism evidence="3 4">
    <name type="scientific">Microthyrium microscopicum</name>
    <dbReference type="NCBI Taxonomy" id="703497"/>
    <lineage>
        <taxon>Eukaryota</taxon>
        <taxon>Fungi</taxon>
        <taxon>Dikarya</taxon>
        <taxon>Ascomycota</taxon>
        <taxon>Pezizomycotina</taxon>
        <taxon>Dothideomycetes</taxon>
        <taxon>Dothideomycetes incertae sedis</taxon>
        <taxon>Microthyriales</taxon>
        <taxon>Microthyriaceae</taxon>
        <taxon>Microthyrium</taxon>
    </lineage>
</organism>
<dbReference type="EMBL" id="MU004233">
    <property type="protein sequence ID" value="KAF2671391.1"/>
    <property type="molecule type" value="Genomic_DNA"/>
</dbReference>
<evidence type="ECO:0000256" key="1">
    <source>
        <dbReference type="SAM" id="MobiDB-lite"/>
    </source>
</evidence>
<gene>
    <name evidence="3" type="ORF">BT63DRAFT_438839</name>
</gene>
<reference evidence="3" key="1">
    <citation type="journal article" date="2020" name="Stud. Mycol.">
        <title>101 Dothideomycetes genomes: a test case for predicting lifestyles and emergence of pathogens.</title>
        <authorList>
            <person name="Haridas S."/>
            <person name="Albert R."/>
            <person name="Binder M."/>
            <person name="Bloem J."/>
            <person name="Labutti K."/>
            <person name="Salamov A."/>
            <person name="Andreopoulos B."/>
            <person name="Baker S."/>
            <person name="Barry K."/>
            <person name="Bills G."/>
            <person name="Bluhm B."/>
            <person name="Cannon C."/>
            <person name="Castanera R."/>
            <person name="Culley D."/>
            <person name="Daum C."/>
            <person name="Ezra D."/>
            <person name="Gonzalez J."/>
            <person name="Henrissat B."/>
            <person name="Kuo A."/>
            <person name="Liang C."/>
            <person name="Lipzen A."/>
            <person name="Lutzoni F."/>
            <person name="Magnuson J."/>
            <person name="Mondo S."/>
            <person name="Nolan M."/>
            <person name="Ohm R."/>
            <person name="Pangilinan J."/>
            <person name="Park H.-J."/>
            <person name="Ramirez L."/>
            <person name="Alfaro M."/>
            <person name="Sun H."/>
            <person name="Tritt A."/>
            <person name="Yoshinaga Y."/>
            <person name="Zwiers L.-H."/>
            <person name="Turgeon B."/>
            <person name="Goodwin S."/>
            <person name="Spatafora J."/>
            <person name="Crous P."/>
            <person name="Grigoriev I."/>
        </authorList>
    </citation>
    <scope>NUCLEOTIDE SEQUENCE</scope>
    <source>
        <strain evidence="3">CBS 115976</strain>
    </source>
</reference>
<protein>
    <submittedName>
        <fullName evidence="3">Uncharacterized protein</fullName>
    </submittedName>
</protein>
<sequence length="699" mass="72892">MRLWLLVVNLAAFLGFVDAGDENLNRVYMRDRRDVGSVRDAKSSNGALQTEPSTAFIKNSVSSPASQSAPPRIAQSSSPYKSHDPAGTEPRSPDQSNNGTKVSTNGGNGRGDEDDGNTDCDCTVNAVAGLVWWFPETMYDIIARVVTTFDGDEDLYSLTYYPTSTINIADAIDSLDITYTSIENEYTTGYIMTTLPPPVAHSTAVSTVYQIAPNASGNSFFDAEQRQSILTLPPDPTYTISAFAEGLTATPSDPVLYITEVEIIQYDSIVNEQGSRNSSCPRPQTSTMSVAPQRVSFPDDLTDQLTYWPTPSAKLNTRAMQNFQLPSGFASCVPGYWRAPEPTMVVIVDITYEQRFQINIVHVEQTDTGTLDGPGPTDIPKTNVVTSPPVPTSTQSPILIIGSSTISPNNAEPSFVIGGSTLDARNPITVDGTTFSLPSGPTPSQIIINNTPSQLSQTTRPPTITVASTTATQIPNGAVVIGSATLLPGSVLTIANTVLSLAANPTAITINGQPILLTPSVLPLLTINSIIYPATSVPGYVISGNTLLPGGTIILADGNTLALPATPTALIVNGNTQYLPGYAPLTIGSVTLTGQAGAYIGGGITVMPGSTGVVDGTTFTVLPGGTQAVVNGKMSNIGGPASNIALPTTTVTAGMLATGSTARPSTTGRSGAGKGSAGYGRMAIIALVLSVSMSISFFC</sequence>
<feature type="compositionally biased region" description="Polar residues" evidence="1">
    <location>
        <begin position="93"/>
        <end position="104"/>
    </location>
</feature>
<accession>A0A6A6UIM3</accession>
<feature type="chain" id="PRO_5025605818" evidence="2">
    <location>
        <begin position="20"/>
        <end position="699"/>
    </location>
</feature>
<keyword evidence="2" id="KW-0732">Signal</keyword>
<feature type="compositionally biased region" description="Polar residues" evidence="1">
    <location>
        <begin position="43"/>
        <end position="59"/>
    </location>
</feature>
<name>A0A6A6UIM3_9PEZI</name>
<evidence type="ECO:0000256" key="2">
    <source>
        <dbReference type="SAM" id="SignalP"/>
    </source>
</evidence>
<evidence type="ECO:0000313" key="3">
    <source>
        <dbReference type="EMBL" id="KAF2671391.1"/>
    </source>
</evidence>
<proteinExistence type="predicted"/>
<dbReference type="OrthoDB" id="3944128at2759"/>
<dbReference type="AlphaFoldDB" id="A0A6A6UIM3"/>
<feature type="compositionally biased region" description="Low complexity" evidence="1">
    <location>
        <begin position="60"/>
        <end position="79"/>
    </location>
</feature>
<evidence type="ECO:0000313" key="4">
    <source>
        <dbReference type="Proteomes" id="UP000799302"/>
    </source>
</evidence>
<keyword evidence="4" id="KW-1185">Reference proteome</keyword>
<dbReference type="Proteomes" id="UP000799302">
    <property type="component" value="Unassembled WGS sequence"/>
</dbReference>